<dbReference type="PROSITE" id="PS50042">
    <property type="entry name" value="CNMP_BINDING_3"/>
    <property type="match status" value="1"/>
</dbReference>
<dbReference type="Pfam" id="PF00027">
    <property type="entry name" value="cNMP_binding"/>
    <property type="match status" value="1"/>
</dbReference>
<protein>
    <submittedName>
        <fullName evidence="6">CRP/FNR family transcriptional regulator, anaerobic regulatory protein</fullName>
    </submittedName>
</protein>
<evidence type="ECO:0000256" key="2">
    <source>
        <dbReference type="ARBA" id="ARBA00023125"/>
    </source>
</evidence>
<feature type="domain" description="HTH crp-type" evidence="5">
    <location>
        <begin position="147"/>
        <end position="210"/>
    </location>
</feature>
<dbReference type="SUPFAM" id="SSF46785">
    <property type="entry name" value="Winged helix' DNA-binding domain"/>
    <property type="match status" value="1"/>
</dbReference>
<sequence>MIPELLTTFPALMALDAPARTMLAGAARPVALPAGTVVFADGAPCQAFTLLTGGCIRVQKVAETGREIVLYRVEAGQTCVLTTNCLLAETAYGAEGITETPVQGYILPPAIFQSLLASSQAFRTFVFSAYASRISDLLMLIEEVAFGRIDSRLAHLLLQRAEQDMLQATHQELATDLGSAREVISRQLKDFERRGWVALARGRIHLLEKPALLQLASR</sequence>
<feature type="domain" description="Cyclic nucleotide-binding" evidence="4">
    <location>
        <begin position="11"/>
        <end position="133"/>
    </location>
</feature>
<evidence type="ECO:0000313" key="7">
    <source>
        <dbReference type="Proteomes" id="UP000185678"/>
    </source>
</evidence>
<proteinExistence type="predicted"/>
<dbReference type="GO" id="GO:0003700">
    <property type="term" value="F:DNA-binding transcription factor activity"/>
    <property type="evidence" value="ECO:0007669"/>
    <property type="project" value="TreeGrafter"/>
</dbReference>
<dbReference type="SMART" id="SM00100">
    <property type="entry name" value="cNMP"/>
    <property type="match status" value="1"/>
</dbReference>
<dbReference type="EMBL" id="FTOA01000002">
    <property type="protein sequence ID" value="SIS56930.1"/>
    <property type="molecule type" value="Genomic_DNA"/>
</dbReference>
<organism evidence="6 7">
    <name type="scientific">Insolitispirillum peregrinum</name>
    <dbReference type="NCBI Taxonomy" id="80876"/>
    <lineage>
        <taxon>Bacteria</taxon>
        <taxon>Pseudomonadati</taxon>
        <taxon>Pseudomonadota</taxon>
        <taxon>Alphaproteobacteria</taxon>
        <taxon>Rhodospirillales</taxon>
        <taxon>Novispirillaceae</taxon>
        <taxon>Insolitispirillum</taxon>
    </lineage>
</organism>
<dbReference type="GO" id="GO:0005829">
    <property type="term" value="C:cytosol"/>
    <property type="evidence" value="ECO:0007669"/>
    <property type="project" value="TreeGrafter"/>
</dbReference>
<dbReference type="InterPro" id="IPR050397">
    <property type="entry name" value="Env_Response_Regulators"/>
</dbReference>
<name>A0A1N7K5V2_9PROT</name>
<dbReference type="InterPro" id="IPR036390">
    <property type="entry name" value="WH_DNA-bd_sf"/>
</dbReference>
<dbReference type="OrthoDB" id="9776746at2"/>
<gene>
    <name evidence="6" type="ORF">SAMN05421779_102616</name>
</gene>
<dbReference type="InterPro" id="IPR036388">
    <property type="entry name" value="WH-like_DNA-bd_sf"/>
</dbReference>
<keyword evidence="2" id="KW-0238">DNA-binding</keyword>
<evidence type="ECO:0000259" key="5">
    <source>
        <dbReference type="PROSITE" id="PS51063"/>
    </source>
</evidence>
<dbReference type="AlphaFoldDB" id="A0A1N7K5V2"/>
<dbReference type="Gene3D" id="2.60.120.10">
    <property type="entry name" value="Jelly Rolls"/>
    <property type="match status" value="1"/>
</dbReference>
<evidence type="ECO:0000256" key="1">
    <source>
        <dbReference type="ARBA" id="ARBA00023015"/>
    </source>
</evidence>
<evidence type="ECO:0000259" key="4">
    <source>
        <dbReference type="PROSITE" id="PS50042"/>
    </source>
</evidence>
<dbReference type="RefSeq" id="WP_076399451.1">
    <property type="nucleotide sequence ID" value="NZ_FTOA01000002.1"/>
</dbReference>
<dbReference type="Gene3D" id="1.10.10.10">
    <property type="entry name" value="Winged helix-like DNA-binding domain superfamily/Winged helix DNA-binding domain"/>
    <property type="match status" value="1"/>
</dbReference>
<dbReference type="SMART" id="SM00419">
    <property type="entry name" value="HTH_CRP"/>
    <property type="match status" value="1"/>
</dbReference>
<dbReference type="CDD" id="cd00038">
    <property type="entry name" value="CAP_ED"/>
    <property type="match status" value="1"/>
</dbReference>
<dbReference type="InterPro" id="IPR012318">
    <property type="entry name" value="HTH_CRP"/>
</dbReference>
<accession>A0A1N7K5V2</accession>
<dbReference type="SUPFAM" id="SSF51206">
    <property type="entry name" value="cAMP-binding domain-like"/>
    <property type="match status" value="1"/>
</dbReference>
<evidence type="ECO:0000313" key="6">
    <source>
        <dbReference type="EMBL" id="SIS56930.1"/>
    </source>
</evidence>
<dbReference type="InterPro" id="IPR018490">
    <property type="entry name" value="cNMP-bd_dom_sf"/>
</dbReference>
<dbReference type="GO" id="GO:0003677">
    <property type="term" value="F:DNA binding"/>
    <property type="evidence" value="ECO:0007669"/>
    <property type="project" value="UniProtKB-KW"/>
</dbReference>
<dbReference type="InterPro" id="IPR014710">
    <property type="entry name" value="RmlC-like_jellyroll"/>
</dbReference>
<dbReference type="InterPro" id="IPR000595">
    <property type="entry name" value="cNMP-bd_dom"/>
</dbReference>
<dbReference type="PROSITE" id="PS51063">
    <property type="entry name" value="HTH_CRP_2"/>
    <property type="match status" value="1"/>
</dbReference>
<keyword evidence="7" id="KW-1185">Reference proteome</keyword>
<keyword evidence="3" id="KW-0804">Transcription</keyword>
<dbReference type="Proteomes" id="UP000185678">
    <property type="component" value="Unassembled WGS sequence"/>
</dbReference>
<dbReference type="STRING" id="80876.SAMN05421779_102616"/>
<reference evidence="6 7" key="1">
    <citation type="submission" date="2017-01" db="EMBL/GenBank/DDBJ databases">
        <authorList>
            <person name="Mah S.A."/>
            <person name="Swanson W.J."/>
            <person name="Moy G.W."/>
            <person name="Vacquier V.D."/>
        </authorList>
    </citation>
    <scope>NUCLEOTIDE SEQUENCE [LARGE SCALE GENOMIC DNA]</scope>
    <source>
        <strain evidence="6 7">DSM 11589</strain>
    </source>
</reference>
<evidence type="ECO:0000256" key="3">
    <source>
        <dbReference type="ARBA" id="ARBA00023163"/>
    </source>
</evidence>
<dbReference type="PANTHER" id="PTHR24567:SF74">
    <property type="entry name" value="HTH-TYPE TRANSCRIPTIONAL REGULATOR ARCR"/>
    <property type="match status" value="1"/>
</dbReference>
<dbReference type="Pfam" id="PF13545">
    <property type="entry name" value="HTH_Crp_2"/>
    <property type="match status" value="1"/>
</dbReference>
<dbReference type="PANTHER" id="PTHR24567">
    <property type="entry name" value="CRP FAMILY TRANSCRIPTIONAL REGULATORY PROTEIN"/>
    <property type="match status" value="1"/>
</dbReference>
<keyword evidence="1" id="KW-0805">Transcription regulation</keyword>